<keyword evidence="3" id="KW-1185">Reference proteome</keyword>
<dbReference type="InterPro" id="IPR000477">
    <property type="entry name" value="RT_dom"/>
</dbReference>
<accession>A0AAD9VKY5</accession>
<evidence type="ECO:0000313" key="2">
    <source>
        <dbReference type="EMBL" id="KAK2578299.1"/>
    </source>
</evidence>
<evidence type="ECO:0000313" key="3">
    <source>
        <dbReference type="Proteomes" id="UP001258017"/>
    </source>
</evidence>
<dbReference type="EMBL" id="JAIFRP010000439">
    <property type="protein sequence ID" value="KAK2578299.1"/>
    <property type="molecule type" value="Genomic_DNA"/>
</dbReference>
<gene>
    <name evidence="2" type="ORF">KPH14_011921</name>
</gene>
<dbReference type="AlphaFoldDB" id="A0AAD9VKY5"/>
<dbReference type="SUPFAM" id="SSF56672">
    <property type="entry name" value="DNA/RNA polymerases"/>
    <property type="match status" value="1"/>
</dbReference>
<reference evidence="2" key="1">
    <citation type="submission" date="2021-08" db="EMBL/GenBank/DDBJ databases">
        <authorList>
            <person name="Misof B."/>
            <person name="Oliver O."/>
            <person name="Podsiadlowski L."/>
            <person name="Donath A."/>
            <person name="Peters R."/>
            <person name="Mayer C."/>
            <person name="Rust J."/>
            <person name="Gunkel S."/>
            <person name="Lesny P."/>
            <person name="Martin S."/>
            <person name="Oeyen J.P."/>
            <person name="Petersen M."/>
            <person name="Panagiotis P."/>
            <person name="Wilbrandt J."/>
            <person name="Tanja T."/>
        </authorList>
    </citation>
    <scope>NUCLEOTIDE SEQUENCE</scope>
    <source>
        <strain evidence="2">GBR_01_08_01A</strain>
        <tissue evidence="2">Thorax + abdomen</tissue>
    </source>
</reference>
<dbReference type="Pfam" id="PF00078">
    <property type="entry name" value="RVT_1"/>
    <property type="match status" value="1"/>
</dbReference>
<evidence type="ECO:0000259" key="1">
    <source>
        <dbReference type="Pfam" id="PF00078"/>
    </source>
</evidence>
<name>A0AAD9VKY5_9HYME</name>
<feature type="domain" description="Reverse transcriptase" evidence="1">
    <location>
        <begin position="277"/>
        <end position="336"/>
    </location>
</feature>
<dbReference type="GO" id="GO:0071897">
    <property type="term" value="P:DNA biosynthetic process"/>
    <property type="evidence" value="ECO:0007669"/>
    <property type="project" value="UniProtKB-ARBA"/>
</dbReference>
<reference evidence="2" key="2">
    <citation type="journal article" date="2023" name="Commun. Biol.">
        <title>Intrasexual cuticular hydrocarbon dimorphism in a wasp sheds light on hydrocarbon biosynthesis genes in Hymenoptera.</title>
        <authorList>
            <person name="Moris V.C."/>
            <person name="Podsiadlowski L."/>
            <person name="Martin S."/>
            <person name="Oeyen J.P."/>
            <person name="Donath A."/>
            <person name="Petersen M."/>
            <person name="Wilbrandt J."/>
            <person name="Misof B."/>
            <person name="Liedtke D."/>
            <person name="Thamm M."/>
            <person name="Scheiner R."/>
            <person name="Schmitt T."/>
            <person name="Niehuis O."/>
        </authorList>
    </citation>
    <scope>NUCLEOTIDE SEQUENCE</scope>
    <source>
        <strain evidence="2">GBR_01_08_01A</strain>
    </source>
</reference>
<dbReference type="PANTHER" id="PTHR19446">
    <property type="entry name" value="REVERSE TRANSCRIPTASES"/>
    <property type="match status" value="1"/>
</dbReference>
<dbReference type="InterPro" id="IPR043502">
    <property type="entry name" value="DNA/RNA_pol_sf"/>
</dbReference>
<comment type="caution">
    <text evidence="2">The sequence shown here is derived from an EMBL/GenBank/DDBJ whole genome shotgun (WGS) entry which is preliminary data.</text>
</comment>
<proteinExistence type="predicted"/>
<organism evidence="2 3">
    <name type="scientific">Odynerus spinipes</name>
    <dbReference type="NCBI Taxonomy" id="1348599"/>
    <lineage>
        <taxon>Eukaryota</taxon>
        <taxon>Metazoa</taxon>
        <taxon>Ecdysozoa</taxon>
        <taxon>Arthropoda</taxon>
        <taxon>Hexapoda</taxon>
        <taxon>Insecta</taxon>
        <taxon>Pterygota</taxon>
        <taxon>Neoptera</taxon>
        <taxon>Endopterygota</taxon>
        <taxon>Hymenoptera</taxon>
        <taxon>Apocrita</taxon>
        <taxon>Aculeata</taxon>
        <taxon>Vespoidea</taxon>
        <taxon>Vespidae</taxon>
        <taxon>Eumeninae</taxon>
        <taxon>Odynerus</taxon>
    </lineage>
</organism>
<protein>
    <recommendedName>
        <fullName evidence="1">Reverse transcriptase domain-containing protein</fullName>
    </recommendedName>
</protein>
<sequence length="343" mass="40638">MPNKNTKRTLYNARTNWDTYREYLNDGINLLLPLETSDNIDQAVQELTELIQYAAQYATPYVDRKSINSITYPLYIKDKILEKRKARRKWQLSRHPKDKNILNKLTRKLRNFLYDFKNDNIEWYIQNFSPHQDTDYSLWRATKKMKRPIQHQPPIRTEDGTWAREDKDKAETFAKHLSQTFIQHNIPTSQEEINNITKLLDSPAQDYSLIKHFSPVEIKTEIQYLNSKKAPGYDLITAKLLQELPKKAIMAITQIYNAVIKKQYFPIQWKFAEIILVPKPGKPPQERTSYRPISLLPVLSKLFEKLIQRRLLPIVNNSNIIPDHQFGFRKKHSAIECYVRRTP</sequence>
<dbReference type="Proteomes" id="UP001258017">
    <property type="component" value="Unassembled WGS sequence"/>
</dbReference>